<accession>A0ABQ6A1C5</accession>
<dbReference type="Proteomes" id="UP001156682">
    <property type="component" value="Unassembled WGS sequence"/>
</dbReference>
<protein>
    <submittedName>
        <fullName evidence="1">Uncharacterized protein</fullName>
    </submittedName>
</protein>
<keyword evidence="2" id="KW-1185">Reference proteome</keyword>
<gene>
    <name evidence="1" type="ORF">GCM10007878_17950</name>
</gene>
<dbReference type="EMBL" id="BSOR01000029">
    <property type="protein sequence ID" value="GLR64357.1"/>
    <property type="molecule type" value="Genomic_DNA"/>
</dbReference>
<sequence length="65" mass="7281">MSYSAFKTGFLSVFDPFKPAPKRSTNTAENKTKVFDGEFSEVVKAESLMHRAFERALCDANKTNS</sequence>
<dbReference type="RefSeq" id="WP_027850455.1">
    <property type="nucleotide sequence ID" value="NZ_BSOR01000029.1"/>
</dbReference>
<evidence type="ECO:0000313" key="1">
    <source>
        <dbReference type="EMBL" id="GLR64357.1"/>
    </source>
</evidence>
<name>A0ABQ6A1C5_9GAMM</name>
<proteinExistence type="predicted"/>
<comment type="caution">
    <text evidence="1">The sequence shown here is derived from an EMBL/GenBank/DDBJ whole genome shotgun (WGS) entry which is preliminary data.</text>
</comment>
<evidence type="ECO:0000313" key="2">
    <source>
        <dbReference type="Proteomes" id="UP001156682"/>
    </source>
</evidence>
<reference evidence="2" key="1">
    <citation type="journal article" date="2019" name="Int. J. Syst. Evol. Microbiol.">
        <title>The Global Catalogue of Microorganisms (GCM) 10K type strain sequencing project: providing services to taxonomists for standard genome sequencing and annotation.</title>
        <authorList>
            <consortium name="The Broad Institute Genomics Platform"/>
            <consortium name="The Broad Institute Genome Sequencing Center for Infectious Disease"/>
            <person name="Wu L."/>
            <person name="Ma J."/>
        </authorList>
    </citation>
    <scope>NUCLEOTIDE SEQUENCE [LARGE SCALE GENOMIC DNA]</scope>
    <source>
        <strain evidence="2">NBRC 100033</strain>
    </source>
</reference>
<organism evidence="1 2">
    <name type="scientific">Marinospirillum insulare</name>
    <dbReference type="NCBI Taxonomy" id="217169"/>
    <lineage>
        <taxon>Bacteria</taxon>
        <taxon>Pseudomonadati</taxon>
        <taxon>Pseudomonadota</taxon>
        <taxon>Gammaproteobacteria</taxon>
        <taxon>Oceanospirillales</taxon>
        <taxon>Oceanospirillaceae</taxon>
        <taxon>Marinospirillum</taxon>
    </lineage>
</organism>